<name>D4CYI5_9FUSO</name>
<dbReference type="EMBL" id="ACJY01000109">
    <property type="protein sequence ID" value="EFE85603.1"/>
    <property type="molecule type" value="Genomic_DNA"/>
</dbReference>
<evidence type="ECO:0000313" key="3">
    <source>
        <dbReference type="EMBL" id="EFE85603.1"/>
    </source>
</evidence>
<evidence type="ECO:0000256" key="1">
    <source>
        <dbReference type="SAM" id="Coils"/>
    </source>
</evidence>
<accession>D4CYI5</accession>
<evidence type="ECO:0000256" key="2">
    <source>
        <dbReference type="SAM" id="Phobius"/>
    </source>
</evidence>
<dbReference type="eggNOG" id="ENOG5033575">
    <property type="taxonomic scope" value="Bacteria"/>
</dbReference>
<organism evidence="3 4">
    <name type="scientific">Fusobacterium periodonticum ATCC 33693</name>
    <dbReference type="NCBI Taxonomy" id="546275"/>
    <lineage>
        <taxon>Bacteria</taxon>
        <taxon>Fusobacteriati</taxon>
        <taxon>Fusobacteriota</taxon>
        <taxon>Fusobacteriia</taxon>
        <taxon>Fusobacteriales</taxon>
        <taxon>Fusobacteriaceae</taxon>
        <taxon>Fusobacterium</taxon>
    </lineage>
</organism>
<keyword evidence="1" id="KW-0175">Coiled coil</keyword>
<dbReference type="Proteomes" id="UP000003748">
    <property type="component" value="Unassembled WGS sequence"/>
</dbReference>
<evidence type="ECO:0000313" key="4">
    <source>
        <dbReference type="Proteomes" id="UP000003748"/>
    </source>
</evidence>
<dbReference type="GeneID" id="78420646"/>
<keyword evidence="2" id="KW-0472">Membrane</keyword>
<sequence length="300" mass="35074">MTDEKKTDVRIFDPTGWFKAINNILKETTNDNKNIDNTEIEIIDEEENTDNREIINSNFNKYKGELKIFSEQMEEEIKLPTVDYSGGIFGWGDHKVTGWELNHLTEKIQEHLIANNNISSKIIKEFETIYKTFNALDNEYIKEIMQSIEKSNEAINKANQGLTEAEKRIEDIKETNEKIQVAQNNIKIIQDKLKNAQQNIDRNIEFQKKIVEGLSKFKNKIDSYEHLKDIDSIWNDLEKVKNSLYILEEKQEKIENLEMSLQDTQNENISFSKKLNISYFLGGGALILTLFNTFYLFLRG</sequence>
<dbReference type="AlphaFoldDB" id="D4CYI5"/>
<feature type="coiled-coil region" evidence="1">
    <location>
        <begin position="148"/>
        <end position="199"/>
    </location>
</feature>
<protein>
    <submittedName>
        <fullName evidence="3">Uncharacterized protein</fullName>
    </submittedName>
</protein>
<dbReference type="STRING" id="546275.FUSPEROL_02500"/>
<reference evidence="3 4" key="1">
    <citation type="submission" date="2010-02" db="EMBL/GenBank/DDBJ databases">
        <authorList>
            <person name="Weinstock G."/>
            <person name="Sodergren E."/>
            <person name="Clifton S."/>
            <person name="Fulton L."/>
            <person name="Fulton B."/>
            <person name="Courtney L."/>
            <person name="Fronick C."/>
            <person name="Harrison M."/>
            <person name="Strong C."/>
            <person name="Farmer C."/>
            <person name="Delahaunty K."/>
            <person name="Markovic C."/>
            <person name="Hall O."/>
            <person name="Minx P."/>
            <person name="Tomlinson C."/>
            <person name="Mitreva M."/>
            <person name="Nelson J."/>
            <person name="Hou S."/>
            <person name="Wollam A."/>
            <person name="Pepin K.H."/>
            <person name="Johnson M."/>
            <person name="Bhonagiri V."/>
            <person name="Zhang X."/>
            <person name="Suruliraj S."/>
            <person name="Warren W."/>
            <person name="Chinwalla A."/>
            <person name="Mardis E.R."/>
            <person name="Wilson R.K."/>
        </authorList>
    </citation>
    <scope>NUCLEOTIDE SEQUENCE [LARGE SCALE GENOMIC DNA]</scope>
    <source>
        <strain evidence="3 4">ATCC 33693</strain>
    </source>
</reference>
<feature type="coiled-coil region" evidence="1">
    <location>
        <begin position="237"/>
        <end position="274"/>
    </location>
</feature>
<comment type="caution">
    <text evidence="3">The sequence shown here is derived from an EMBL/GenBank/DDBJ whole genome shotgun (WGS) entry which is preliminary data.</text>
</comment>
<dbReference type="RefSeq" id="WP_005975696.1">
    <property type="nucleotide sequence ID" value="NZ_GG665898.1"/>
</dbReference>
<keyword evidence="2" id="KW-1133">Transmembrane helix</keyword>
<gene>
    <name evidence="3" type="ORF">FUSPEROL_02500</name>
</gene>
<dbReference type="OrthoDB" id="1496309at2"/>
<proteinExistence type="predicted"/>
<dbReference type="HOGENOM" id="CLU_075497_0_0_0"/>
<keyword evidence="2" id="KW-0812">Transmembrane</keyword>
<feature type="transmembrane region" description="Helical" evidence="2">
    <location>
        <begin position="277"/>
        <end position="298"/>
    </location>
</feature>